<feature type="region of interest" description="Disordered" evidence="1">
    <location>
        <begin position="1"/>
        <end position="47"/>
    </location>
</feature>
<comment type="caution">
    <text evidence="2">The sequence shown here is derived from an EMBL/GenBank/DDBJ whole genome shotgun (WGS) entry which is preliminary data.</text>
</comment>
<dbReference type="PANTHER" id="PTHR47331:SF5">
    <property type="entry name" value="RIBONUCLEASE H"/>
    <property type="match status" value="1"/>
</dbReference>
<accession>A0A2B4SE42</accession>
<keyword evidence="3" id="KW-1185">Reference proteome</keyword>
<evidence type="ECO:0000256" key="1">
    <source>
        <dbReference type="SAM" id="MobiDB-lite"/>
    </source>
</evidence>
<evidence type="ECO:0000313" key="2">
    <source>
        <dbReference type="EMBL" id="PFX26878.1"/>
    </source>
</evidence>
<feature type="region of interest" description="Disordered" evidence="1">
    <location>
        <begin position="152"/>
        <end position="171"/>
    </location>
</feature>
<dbReference type="PANTHER" id="PTHR47331">
    <property type="entry name" value="PHD-TYPE DOMAIN-CONTAINING PROTEIN"/>
    <property type="match status" value="1"/>
</dbReference>
<dbReference type="Proteomes" id="UP000225706">
    <property type="component" value="Unassembled WGS sequence"/>
</dbReference>
<reference evidence="3" key="1">
    <citation type="journal article" date="2017" name="bioRxiv">
        <title>Comparative analysis of the genomes of Stylophora pistillata and Acropora digitifera provides evidence for extensive differences between species of corals.</title>
        <authorList>
            <person name="Voolstra C.R."/>
            <person name="Li Y."/>
            <person name="Liew Y.J."/>
            <person name="Baumgarten S."/>
            <person name="Zoccola D."/>
            <person name="Flot J.-F."/>
            <person name="Tambutte S."/>
            <person name="Allemand D."/>
            <person name="Aranda M."/>
        </authorList>
    </citation>
    <scope>NUCLEOTIDE SEQUENCE [LARGE SCALE GENOMIC DNA]</scope>
</reference>
<protein>
    <submittedName>
        <fullName evidence="2">Uncharacterized protein</fullName>
    </submittedName>
</protein>
<evidence type="ECO:0000313" key="3">
    <source>
        <dbReference type="Proteomes" id="UP000225706"/>
    </source>
</evidence>
<organism evidence="2 3">
    <name type="scientific">Stylophora pistillata</name>
    <name type="common">Smooth cauliflower coral</name>
    <dbReference type="NCBI Taxonomy" id="50429"/>
    <lineage>
        <taxon>Eukaryota</taxon>
        <taxon>Metazoa</taxon>
        <taxon>Cnidaria</taxon>
        <taxon>Anthozoa</taxon>
        <taxon>Hexacorallia</taxon>
        <taxon>Scleractinia</taxon>
        <taxon>Astrocoeniina</taxon>
        <taxon>Pocilloporidae</taxon>
        <taxon>Stylophora</taxon>
    </lineage>
</organism>
<name>A0A2B4SE42_STYPI</name>
<gene>
    <name evidence="2" type="ORF">AWC38_SpisGene8469</name>
</gene>
<dbReference type="OrthoDB" id="8046937at2759"/>
<sequence length="640" mass="72500">MNEEPAAEGTGPGFPPNESCPNTRVRKLTEKGQEEKLRRLKNDQTAKTTAVSKQRNALTNLMEDENNLHLVKSEVIVLKTLFKEYKEAHDLYYCQLTSGQDQERELDRYESKEKSFLEFRKQVMEWMNVPERCLTEELDLLSEVKSASSKSSCVSTRSKKSSASSTSSARAKEKLKLAELQAEKQMLECKQALRAADEASKLETEIAKAQARERVYADLENDGNLENKDGIVPCLQQSEPKFMASTPAAHLNPAAPEFHSNSLAGEISPPANNGTTDVPQGIIAAADDPYRLEPHERSFKEVMAMQRQQNEQMIATHQQLAAAMTLPQPEVHKFKGDPIEYGTFIMAFKARIESRTFRAADCLYYLEQHLEREPRELIGGCLHMDPSEGYKEARRLLEKEYGDPFKDAPSCKESIVLHAILPVKVTQKGSNNSVVTFAFYDNDDENPIELPRSYTRDEIPTEHHQIPTPSLINQWSHLSEVAKKIPELEPHLEIGLLIGSNCPPALEPLEVVPCRSDGPFALRLHHGWTVCGPLHIRTDHDNDKIITNRITVREVETPKEIIAPTSLLRMLQMDYNDHTVSKAPDKRGPSQEDREFLTMIERETKVVNGPYQVPLPLRHSDIIMPNNKEQAIKRANWQKK</sequence>
<dbReference type="AlphaFoldDB" id="A0A2B4SE42"/>
<feature type="compositionally biased region" description="Low complexity" evidence="1">
    <location>
        <begin position="152"/>
        <end position="169"/>
    </location>
</feature>
<proteinExistence type="predicted"/>
<feature type="compositionally biased region" description="Basic and acidic residues" evidence="1">
    <location>
        <begin position="27"/>
        <end position="44"/>
    </location>
</feature>
<dbReference type="EMBL" id="LSMT01000116">
    <property type="protein sequence ID" value="PFX26878.1"/>
    <property type="molecule type" value="Genomic_DNA"/>
</dbReference>